<dbReference type="PANTHER" id="PTHR11675">
    <property type="entry name" value="N-ACETYLGALACTOSAMINYLTRANSFERASE"/>
    <property type="match status" value="1"/>
</dbReference>
<dbReference type="Gene3D" id="3.90.550.10">
    <property type="entry name" value="Spore Coat Polysaccharide Biosynthesis Protein SpsA, Chain A"/>
    <property type="match status" value="1"/>
</dbReference>
<dbReference type="GO" id="GO:0004653">
    <property type="term" value="F:polypeptide N-acetylgalactosaminyltransferase activity"/>
    <property type="evidence" value="ECO:0007669"/>
    <property type="project" value="TreeGrafter"/>
</dbReference>
<dbReference type="PANTHER" id="PTHR11675:SF8">
    <property type="entry name" value="POLYPEPTIDE N-ACETYLGALACTOSAMINYLTRANSFERASE 14"/>
    <property type="match status" value="1"/>
</dbReference>
<evidence type="ECO:0000256" key="1">
    <source>
        <dbReference type="ARBA" id="ARBA00023157"/>
    </source>
</evidence>
<dbReference type="EMBL" id="JBBPFD010000317">
    <property type="protein sequence ID" value="KAK7879210.1"/>
    <property type="molecule type" value="Genomic_DNA"/>
</dbReference>
<evidence type="ECO:0000256" key="2">
    <source>
        <dbReference type="SAM" id="MobiDB-lite"/>
    </source>
</evidence>
<organism evidence="4 5">
    <name type="scientific">Mugilogobius chulae</name>
    <name type="common">yellowstripe goby</name>
    <dbReference type="NCBI Taxonomy" id="88201"/>
    <lineage>
        <taxon>Eukaryota</taxon>
        <taxon>Metazoa</taxon>
        <taxon>Chordata</taxon>
        <taxon>Craniata</taxon>
        <taxon>Vertebrata</taxon>
        <taxon>Euteleostomi</taxon>
        <taxon>Actinopterygii</taxon>
        <taxon>Neopterygii</taxon>
        <taxon>Teleostei</taxon>
        <taxon>Neoteleostei</taxon>
        <taxon>Acanthomorphata</taxon>
        <taxon>Gobiaria</taxon>
        <taxon>Gobiiformes</taxon>
        <taxon>Gobioidei</taxon>
        <taxon>Gobiidae</taxon>
        <taxon>Gobionellinae</taxon>
        <taxon>Mugilogobius</taxon>
    </lineage>
</organism>
<evidence type="ECO:0000313" key="5">
    <source>
        <dbReference type="Proteomes" id="UP001460270"/>
    </source>
</evidence>
<dbReference type="SUPFAM" id="SSF53448">
    <property type="entry name" value="Nucleotide-diphospho-sugar transferases"/>
    <property type="match status" value="1"/>
</dbReference>
<dbReference type="GO" id="GO:0006493">
    <property type="term" value="P:protein O-linked glycosylation"/>
    <property type="evidence" value="ECO:0007669"/>
    <property type="project" value="TreeGrafter"/>
</dbReference>
<feature type="region of interest" description="Disordered" evidence="2">
    <location>
        <begin position="1"/>
        <end position="44"/>
    </location>
</feature>
<proteinExistence type="predicted"/>
<feature type="domain" description="Glycosyltransferase 2-like" evidence="3">
    <location>
        <begin position="96"/>
        <end position="214"/>
    </location>
</feature>
<feature type="compositionally biased region" description="Basic and acidic residues" evidence="2">
    <location>
        <begin position="1"/>
        <end position="16"/>
    </location>
</feature>
<name>A0AAW0MH61_9GOBI</name>
<protein>
    <recommendedName>
        <fullName evidence="3">Glycosyltransferase 2-like domain-containing protein</fullName>
    </recommendedName>
</protein>
<dbReference type="GO" id="GO:0005794">
    <property type="term" value="C:Golgi apparatus"/>
    <property type="evidence" value="ECO:0007669"/>
    <property type="project" value="TreeGrafter"/>
</dbReference>
<dbReference type="AlphaFoldDB" id="A0AAW0MH61"/>
<feature type="non-terminal residue" evidence="4">
    <location>
        <position position="1"/>
    </location>
</feature>
<dbReference type="Proteomes" id="UP001460270">
    <property type="component" value="Unassembled WGS sequence"/>
</dbReference>
<accession>A0AAW0MH61</accession>
<keyword evidence="5" id="KW-1185">Reference proteome</keyword>
<keyword evidence="1" id="KW-1015">Disulfide bond</keyword>
<evidence type="ECO:0000259" key="3">
    <source>
        <dbReference type="Pfam" id="PF00535"/>
    </source>
</evidence>
<feature type="non-terminal residue" evidence="4">
    <location>
        <position position="311"/>
    </location>
</feature>
<dbReference type="InterPro" id="IPR029044">
    <property type="entry name" value="Nucleotide-diphossugar_trans"/>
</dbReference>
<reference evidence="5" key="1">
    <citation type="submission" date="2024-04" db="EMBL/GenBank/DDBJ databases">
        <title>Salinicola lusitanus LLJ914,a marine bacterium isolated from the Okinawa Trough.</title>
        <authorList>
            <person name="Li J."/>
        </authorList>
    </citation>
    <scope>NUCLEOTIDE SEQUENCE [LARGE SCALE GENOMIC DNA]</scope>
</reference>
<sequence length="311" mass="35593">RKESRRRGREREERTKKERGKRRQSDGRERQREGERGEDERQCIGSEFSSFLPPAAAISHSDSQAASSTIKTIYVLNRTPVHLIHEIILVDDFSEDGLIRSRVRGADSSRSGVLTFLDSHCEVNKDWLPPLLQRIKQDPTRVVSPVIDIINMDTFAYVPASADLRGGFDWSLHFKWEQLSPEQRAQRMDPTQPIKTPIIAGGLFVIDRSWFNHLGKYDTAMDIWGGENFDHVPCLPCLQIFKTTDGQVFEKSPPNKPPFVKKVTKILQWIFPTSAAAAASGEFAAENVQFRKRVRIMVKVKTKSWIKKYIT</sequence>
<dbReference type="InterPro" id="IPR001173">
    <property type="entry name" value="Glyco_trans_2-like"/>
</dbReference>
<dbReference type="Pfam" id="PF00535">
    <property type="entry name" value="Glycos_transf_2"/>
    <property type="match status" value="1"/>
</dbReference>
<gene>
    <name evidence="4" type="ORF">WMY93_034007</name>
</gene>
<evidence type="ECO:0000313" key="4">
    <source>
        <dbReference type="EMBL" id="KAK7879210.1"/>
    </source>
</evidence>
<comment type="caution">
    <text evidence="4">The sequence shown here is derived from an EMBL/GenBank/DDBJ whole genome shotgun (WGS) entry which is preliminary data.</text>
</comment>
<feature type="compositionally biased region" description="Basic and acidic residues" evidence="2">
    <location>
        <begin position="23"/>
        <end position="42"/>
    </location>
</feature>